<feature type="domain" description="DUF4037" evidence="1">
    <location>
        <begin position="96"/>
        <end position="194"/>
    </location>
</feature>
<sequence length="212" mass="23858">MGDGSEILGFDDQVSTDHDYGPRVQVLVSSETDVPKVVHLLAAAALPEMFGGSRVHYFDADRSGEPQHQIEVATAPQFFRKRLGWDPALPGTLRDWLTTPTQRLATLVAGEVFHDPDALLTQRRGALAWYPDDVWRYVLAASWLRISQEEAFIGRTGSRGDELGSQVLAGRLVRDLIRLTFLLERPWAPYSKWLRNSQDLWIGVSRDEAFVV</sequence>
<evidence type="ECO:0000313" key="2">
    <source>
        <dbReference type="EMBL" id="XCG65244.1"/>
    </source>
</evidence>
<proteinExistence type="predicted"/>
<dbReference type="AlphaFoldDB" id="A0AAU8DT85"/>
<dbReference type="Pfam" id="PF13228">
    <property type="entry name" value="DUF4037"/>
    <property type="match status" value="1"/>
</dbReference>
<dbReference type="InterPro" id="IPR025117">
    <property type="entry name" value="DUF4037"/>
</dbReference>
<accession>A0AAU8DT85</accession>
<dbReference type="EMBL" id="CP159218">
    <property type="protein sequence ID" value="XCG65244.1"/>
    <property type="molecule type" value="Genomic_DNA"/>
</dbReference>
<reference evidence="2" key="1">
    <citation type="submission" date="2024-05" db="EMBL/GenBank/DDBJ databases">
        <authorList>
            <person name="Cai S.Y."/>
            <person name="Jin L.M."/>
            <person name="Li H.R."/>
        </authorList>
    </citation>
    <scope>NUCLEOTIDE SEQUENCE</scope>
    <source>
        <strain evidence="2">A5-74</strain>
    </source>
</reference>
<protein>
    <submittedName>
        <fullName evidence="2">DUF4037 domain-containing protein</fullName>
    </submittedName>
</protein>
<organism evidence="2">
    <name type="scientific">Nakamurella sp. A5-74</name>
    <dbReference type="NCBI Taxonomy" id="3158264"/>
    <lineage>
        <taxon>Bacteria</taxon>
        <taxon>Bacillati</taxon>
        <taxon>Actinomycetota</taxon>
        <taxon>Actinomycetes</taxon>
        <taxon>Nakamurellales</taxon>
        <taxon>Nakamurellaceae</taxon>
        <taxon>Nakamurella</taxon>
    </lineage>
</organism>
<gene>
    <name evidence="2" type="ORF">ABLG96_08130</name>
</gene>
<name>A0AAU8DT85_9ACTN</name>
<evidence type="ECO:0000259" key="1">
    <source>
        <dbReference type="Pfam" id="PF13228"/>
    </source>
</evidence>
<dbReference type="RefSeq" id="WP_353650852.1">
    <property type="nucleotide sequence ID" value="NZ_CP159218.1"/>
</dbReference>